<reference evidence="1 2" key="1">
    <citation type="submission" date="2020-01" db="EMBL/GenBank/DDBJ databases">
        <title>Microvirga sp. nov., an arsenate reduction bacterium isolated from Tibet hotspring sediments.</title>
        <authorList>
            <person name="Yuan C.-G."/>
        </authorList>
    </citation>
    <scope>NUCLEOTIDE SEQUENCE [LARGE SCALE GENOMIC DNA]</scope>
    <source>
        <strain evidence="1 2">SYSU G3D203</strain>
    </source>
</reference>
<evidence type="ECO:0008006" key="3">
    <source>
        <dbReference type="Google" id="ProtNLM"/>
    </source>
</evidence>
<protein>
    <recommendedName>
        <fullName evidence="3">AraC family transcriptional regulator</fullName>
    </recommendedName>
</protein>
<accession>A0ABW9Z8S8</accession>
<dbReference type="EMBL" id="JAAAXJ010000024">
    <property type="protein sequence ID" value="NBJ27034.1"/>
    <property type="molecule type" value="Genomic_DNA"/>
</dbReference>
<evidence type="ECO:0000313" key="2">
    <source>
        <dbReference type="Proteomes" id="UP000818323"/>
    </source>
</evidence>
<evidence type="ECO:0000313" key="1">
    <source>
        <dbReference type="EMBL" id="NBJ27034.1"/>
    </source>
</evidence>
<sequence>MADAQLPLAASNPVAVLFHPSIVPVVDVFRCLNRLEDQYDLCLLDGPEQALAAYTRPEAAKSIISDALLLAFALTRQRGRPFAYRPVGSRHASLDEYCLISLIGSSRNPDSPVVREAAQCLEIVSLDFMTALAGELVRHIDGGDLRFEPPSLAEFHAMIGCAVPQEIPIEAQANPVGSTLRF</sequence>
<organism evidence="1 2">
    <name type="scientific">Microvirga arsenatis</name>
    <dbReference type="NCBI Taxonomy" id="2692265"/>
    <lineage>
        <taxon>Bacteria</taxon>
        <taxon>Pseudomonadati</taxon>
        <taxon>Pseudomonadota</taxon>
        <taxon>Alphaproteobacteria</taxon>
        <taxon>Hyphomicrobiales</taxon>
        <taxon>Methylobacteriaceae</taxon>
        <taxon>Microvirga</taxon>
    </lineage>
</organism>
<dbReference type="Proteomes" id="UP000818323">
    <property type="component" value="Unassembled WGS sequence"/>
</dbReference>
<name>A0ABW9Z8S8_9HYPH</name>
<proteinExistence type="predicted"/>
<gene>
    <name evidence="1" type="ORF">GR303_22135</name>
</gene>
<keyword evidence="2" id="KW-1185">Reference proteome</keyword>
<dbReference type="RefSeq" id="WP_161726248.1">
    <property type="nucleotide sequence ID" value="NZ_JAAAXI010000031.1"/>
</dbReference>
<comment type="caution">
    <text evidence="1">The sequence shown here is derived from an EMBL/GenBank/DDBJ whole genome shotgun (WGS) entry which is preliminary data.</text>
</comment>